<keyword evidence="2" id="KW-0238">DNA-binding</keyword>
<dbReference type="InterPro" id="IPR011663">
    <property type="entry name" value="UTRA"/>
</dbReference>
<dbReference type="InterPro" id="IPR050679">
    <property type="entry name" value="Bact_HTH_transcr_reg"/>
</dbReference>
<dbReference type="InterPro" id="IPR036390">
    <property type="entry name" value="WH_DNA-bd_sf"/>
</dbReference>
<dbReference type="SUPFAM" id="SSF46785">
    <property type="entry name" value="Winged helix' DNA-binding domain"/>
    <property type="match status" value="1"/>
</dbReference>
<dbReference type="AlphaFoldDB" id="A0A1C7ICN3"/>
<keyword evidence="3" id="KW-0804">Transcription</keyword>
<dbReference type="PRINTS" id="PR00035">
    <property type="entry name" value="HTHGNTR"/>
</dbReference>
<dbReference type="OrthoDB" id="9799482at2"/>
<dbReference type="Gene3D" id="1.10.10.10">
    <property type="entry name" value="Winged helix-like DNA-binding domain superfamily/Winged helix DNA-binding domain"/>
    <property type="match status" value="1"/>
</dbReference>
<dbReference type="SUPFAM" id="SSF64288">
    <property type="entry name" value="Chorismate lyase-like"/>
    <property type="match status" value="1"/>
</dbReference>
<evidence type="ECO:0000256" key="1">
    <source>
        <dbReference type="ARBA" id="ARBA00023015"/>
    </source>
</evidence>
<evidence type="ECO:0000259" key="4">
    <source>
        <dbReference type="PROSITE" id="PS50949"/>
    </source>
</evidence>
<dbReference type="SMART" id="SM00866">
    <property type="entry name" value="UTRA"/>
    <property type="match status" value="1"/>
</dbReference>
<dbReference type="CDD" id="cd07377">
    <property type="entry name" value="WHTH_GntR"/>
    <property type="match status" value="1"/>
</dbReference>
<dbReference type="PANTHER" id="PTHR44846">
    <property type="entry name" value="MANNOSYL-D-GLYCERATE TRANSPORT/METABOLISM SYSTEM REPRESSOR MNGR-RELATED"/>
    <property type="match status" value="1"/>
</dbReference>
<keyword evidence="1" id="KW-0805">Transcription regulation</keyword>
<dbReference type="InterPro" id="IPR036388">
    <property type="entry name" value="WH-like_DNA-bd_sf"/>
</dbReference>
<dbReference type="EMBL" id="CP015405">
    <property type="protein sequence ID" value="ANU77417.1"/>
    <property type="molecule type" value="Genomic_DNA"/>
</dbReference>
<keyword evidence="6" id="KW-1185">Reference proteome</keyword>
<dbReference type="Proteomes" id="UP000092574">
    <property type="component" value="Chromosome"/>
</dbReference>
<dbReference type="Pfam" id="PF07702">
    <property type="entry name" value="UTRA"/>
    <property type="match status" value="1"/>
</dbReference>
<name>A0A1C7ICN3_9FIRM</name>
<evidence type="ECO:0000256" key="2">
    <source>
        <dbReference type="ARBA" id="ARBA00023125"/>
    </source>
</evidence>
<dbReference type="Pfam" id="PF00392">
    <property type="entry name" value="GntR"/>
    <property type="match status" value="1"/>
</dbReference>
<protein>
    <recommendedName>
        <fullName evidence="4">HTH gntR-type domain-containing protein</fullName>
    </recommendedName>
</protein>
<feature type="domain" description="HTH gntR-type" evidence="4">
    <location>
        <begin position="6"/>
        <end position="74"/>
    </location>
</feature>
<dbReference type="GO" id="GO:0003677">
    <property type="term" value="F:DNA binding"/>
    <property type="evidence" value="ECO:0007669"/>
    <property type="project" value="UniProtKB-KW"/>
</dbReference>
<dbReference type="SMART" id="SM00345">
    <property type="entry name" value="HTH_GNTR"/>
    <property type="match status" value="1"/>
</dbReference>
<reference evidence="5" key="1">
    <citation type="submission" date="2017-04" db="EMBL/GenBank/DDBJ databases">
        <title>Complete Genome Sequences of Twelve Strains of a Stable Defined Moderately Diverse Mouse Microbiota 2 (sDMDMm2).</title>
        <authorList>
            <person name="Uchimura Y."/>
            <person name="Wyss M."/>
            <person name="Brugiroux S."/>
            <person name="Limenitakis J.P."/>
            <person name="Stecher B."/>
            <person name="McCoy K.D."/>
            <person name="Macpherson A.J."/>
        </authorList>
    </citation>
    <scope>NUCLEOTIDE SEQUENCE</scope>
    <source>
        <strain evidence="5">YL58</strain>
    </source>
</reference>
<dbReference type="GO" id="GO:0045892">
    <property type="term" value="P:negative regulation of DNA-templated transcription"/>
    <property type="evidence" value="ECO:0007669"/>
    <property type="project" value="TreeGrafter"/>
</dbReference>
<evidence type="ECO:0000313" key="5">
    <source>
        <dbReference type="EMBL" id="ANU77417.1"/>
    </source>
</evidence>
<sequence>MGGGERFVYPRIAGAIRKKIENREYPLGSKMPSERELAKEFYVNRLTVRRALAILESEGLIQRKQGAGTFASSVPRKGDVCRLCGFTQTMKEQGRKAGSRILAWRMLSCAPLYSDMEEQAVGRGVHEIVRLRLGDNLPVSVEYTYIPADILGEVHSCNPEASSLYEIMEQRGVELHESRQEVTIIKAGKKEAKWLEIPEGSSVFLFTFQTYDRQGRVVEYCRAYMRTDKVKLEIELKQP</sequence>
<dbReference type="PROSITE" id="PS50949">
    <property type="entry name" value="HTH_GNTR"/>
    <property type="match status" value="1"/>
</dbReference>
<dbReference type="GO" id="GO:0003700">
    <property type="term" value="F:DNA-binding transcription factor activity"/>
    <property type="evidence" value="ECO:0007669"/>
    <property type="project" value="InterPro"/>
</dbReference>
<dbReference type="PANTHER" id="PTHR44846:SF1">
    <property type="entry name" value="MANNOSYL-D-GLYCERATE TRANSPORT_METABOLISM SYSTEM REPRESSOR MNGR-RELATED"/>
    <property type="match status" value="1"/>
</dbReference>
<dbReference type="Gene3D" id="3.40.1410.10">
    <property type="entry name" value="Chorismate lyase-like"/>
    <property type="match status" value="1"/>
</dbReference>
<organism evidence="5 6">
    <name type="scientific">Blautia pseudococcoides</name>
    <dbReference type="NCBI Taxonomy" id="1796616"/>
    <lineage>
        <taxon>Bacteria</taxon>
        <taxon>Bacillati</taxon>
        <taxon>Bacillota</taxon>
        <taxon>Clostridia</taxon>
        <taxon>Lachnospirales</taxon>
        <taxon>Lachnospiraceae</taxon>
        <taxon>Blautia</taxon>
    </lineage>
</organism>
<dbReference type="KEGG" id="byl:A4V09_17705"/>
<dbReference type="InterPro" id="IPR028978">
    <property type="entry name" value="Chorismate_lyase_/UTRA_dom_sf"/>
</dbReference>
<dbReference type="RefSeq" id="WP_065543545.1">
    <property type="nucleotide sequence ID" value="NZ_CP015405.2"/>
</dbReference>
<dbReference type="InterPro" id="IPR000524">
    <property type="entry name" value="Tscrpt_reg_HTH_GntR"/>
</dbReference>
<evidence type="ECO:0000256" key="3">
    <source>
        <dbReference type="ARBA" id="ARBA00023163"/>
    </source>
</evidence>
<dbReference type="STRING" id="1796616.A4V09_17705"/>
<proteinExistence type="predicted"/>
<gene>
    <name evidence="5" type="ORF">A4V09_17705</name>
</gene>
<evidence type="ECO:0000313" key="6">
    <source>
        <dbReference type="Proteomes" id="UP000092574"/>
    </source>
</evidence>
<accession>A0A1C7ICN3</accession>